<evidence type="ECO:0000313" key="14">
    <source>
        <dbReference type="EMBL" id="KJV09318.1"/>
    </source>
</evidence>
<evidence type="ECO:0000256" key="3">
    <source>
        <dbReference type="ARBA" id="ARBA00006742"/>
    </source>
</evidence>
<evidence type="ECO:0000256" key="11">
    <source>
        <dbReference type="ARBA" id="ARBA00023010"/>
    </source>
</evidence>
<dbReference type="GO" id="GO:0005886">
    <property type="term" value="C:plasma membrane"/>
    <property type="evidence" value="ECO:0007669"/>
    <property type="project" value="UniProtKB-SubCell"/>
</dbReference>
<evidence type="ECO:0000256" key="4">
    <source>
        <dbReference type="ARBA" id="ARBA00011718"/>
    </source>
</evidence>
<gene>
    <name evidence="14" type="ORF">VZ95_12240</name>
</gene>
<comment type="similarity">
    <text evidence="3">Belongs to the YajC family.</text>
</comment>
<evidence type="ECO:0000256" key="2">
    <source>
        <dbReference type="ARBA" id="ARBA00004162"/>
    </source>
</evidence>
<proteinExistence type="inferred from homology"/>
<evidence type="ECO:0000256" key="10">
    <source>
        <dbReference type="ARBA" id="ARBA00022989"/>
    </source>
</evidence>
<dbReference type="PATRIC" id="fig|552518.3.peg.2037"/>
<dbReference type="InterPro" id="IPR003849">
    <property type="entry name" value="Preprotein_translocase_YajC"/>
</dbReference>
<comment type="function">
    <text evidence="1">The SecYEG-SecDF-YajC-YidC holo-translocon (HTL) protein secretase/insertase is a supercomplex required for protein secretion, insertion of proteins into membranes, and assembly of membrane protein complexes. While the SecYEG complex is essential for assembly of a number of proteins and complexes, the SecDF-YajC-YidC subcomplex facilitates these functions.</text>
</comment>
<dbReference type="RefSeq" id="WP_045776097.1">
    <property type="nucleotide sequence ID" value="NZ_LAJY01000305.1"/>
</dbReference>
<keyword evidence="6" id="KW-0813">Transport</keyword>
<keyword evidence="12 13" id="KW-0472">Membrane</keyword>
<dbReference type="SMART" id="SM01323">
    <property type="entry name" value="YajC"/>
    <property type="match status" value="1"/>
</dbReference>
<dbReference type="PANTHER" id="PTHR33909:SF1">
    <property type="entry name" value="SEC TRANSLOCON ACCESSORY COMPLEX SUBUNIT YAJC"/>
    <property type="match status" value="1"/>
</dbReference>
<comment type="subunit">
    <text evidence="4">Part of the SecDF-YidC-YajC translocase complex. The SecDF-YidC-YajC translocase forms a supercomplex with SecYEG, called the holo-translocon (HTL).</text>
</comment>
<keyword evidence="7" id="KW-1003">Cell membrane</keyword>
<evidence type="ECO:0000256" key="9">
    <source>
        <dbReference type="ARBA" id="ARBA00022927"/>
    </source>
</evidence>
<evidence type="ECO:0000256" key="1">
    <source>
        <dbReference type="ARBA" id="ARBA00002061"/>
    </source>
</evidence>
<dbReference type="EMBL" id="LAJY01000305">
    <property type="protein sequence ID" value="KJV09318.1"/>
    <property type="molecule type" value="Genomic_DNA"/>
</dbReference>
<protein>
    <recommendedName>
        <fullName evidence="5">Sec translocon accessory complex subunit YajC</fullName>
    </recommendedName>
</protein>
<evidence type="ECO:0000256" key="8">
    <source>
        <dbReference type="ARBA" id="ARBA00022692"/>
    </source>
</evidence>
<keyword evidence="15" id="KW-1185">Reference proteome</keyword>
<keyword evidence="11" id="KW-0811">Translocation</keyword>
<accession>A0A0F3IRZ4</accession>
<dbReference type="NCBIfam" id="TIGR00739">
    <property type="entry name" value="yajC"/>
    <property type="match status" value="1"/>
</dbReference>
<dbReference type="PRINTS" id="PR01853">
    <property type="entry name" value="YAJCTRNLCASE"/>
</dbReference>
<dbReference type="GO" id="GO:0015031">
    <property type="term" value="P:protein transport"/>
    <property type="evidence" value="ECO:0007669"/>
    <property type="project" value="UniProtKB-KW"/>
</dbReference>
<evidence type="ECO:0000256" key="7">
    <source>
        <dbReference type="ARBA" id="ARBA00022475"/>
    </source>
</evidence>
<evidence type="ECO:0000256" key="13">
    <source>
        <dbReference type="SAM" id="Phobius"/>
    </source>
</evidence>
<feature type="transmembrane region" description="Helical" evidence="13">
    <location>
        <begin position="20"/>
        <end position="39"/>
    </location>
</feature>
<dbReference type="Proteomes" id="UP000033774">
    <property type="component" value="Unassembled WGS sequence"/>
</dbReference>
<dbReference type="PANTHER" id="PTHR33909">
    <property type="entry name" value="SEC TRANSLOCON ACCESSORY COMPLEX SUBUNIT YAJC"/>
    <property type="match status" value="1"/>
</dbReference>
<keyword evidence="10 13" id="KW-1133">Transmembrane helix</keyword>
<evidence type="ECO:0000256" key="5">
    <source>
        <dbReference type="ARBA" id="ARBA00014962"/>
    </source>
</evidence>
<evidence type="ECO:0000313" key="15">
    <source>
        <dbReference type="Proteomes" id="UP000033774"/>
    </source>
</evidence>
<keyword evidence="9" id="KW-0653">Protein transport</keyword>
<reference evidence="14 15" key="1">
    <citation type="submission" date="2015-03" db="EMBL/GenBank/DDBJ databases">
        <title>Draft genome sequence of Elstera litoralis.</title>
        <authorList>
            <person name="Rahalkar M.C."/>
            <person name="Dhakephalkar P.K."/>
            <person name="Pore S.D."/>
            <person name="Arora P."/>
            <person name="Kapse N.G."/>
            <person name="Pandit P.S."/>
        </authorList>
    </citation>
    <scope>NUCLEOTIDE SEQUENCE [LARGE SCALE GENOMIC DNA]</scope>
    <source>
        <strain evidence="14 15">Dia-1</strain>
    </source>
</reference>
<evidence type="ECO:0000256" key="6">
    <source>
        <dbReference type="ARBA" id="ARBA00022448"/>
    </source>
</evidence>
<comment type="subcellular location">
    <subcellularLocation>
        <location evidence="2">Cell membrane</location>
        <topology evidence="2">Single-pass membrane protein</topology>
    </subcellularLocation>
</comment>
<sequence>MFISPAFAQDAAAASGGINAMLVQFGPLILIFIVFYFLLIRPQQKKAKAHREMLSNVRRGDRIVTSGGIIGTVTKADGDAELQIEIAEGVRIRVLRGAVSDVLAKTDPAKADKADAKEETKA</sequence>
<dbReference type="Pfam" id="PF02699">
    <property type="entry name" value="YajC"/>
    <property type="match status" value="1"/>
</dbReference>
<dbReference type="AlphaFoldDB" id="A0A0F3IRZ4"/>
<name>A0A0F3IRZ4_9PROT</name>
<evidence type="ECO:0000256" key="12">
    <source>
        <dbReference type="ARBA" id="ARBA00023136"/>
    </source>
</evidence>
<keyword evidence="8 13" id="KW-0812">Transmembrane</keyword>
<comment type="caution">
    <text evidence="14">The sequence shown here is derived from an EMBL/GenBank/DDBJ whole genome shotgun (WGS) entry which is preliminary data.</text>
</comment>
<dbReference type="OrthoDB" id="9811406at2"/>
<organism evidence="14 15">
    <name type="scientific">Elstera litoralis</name>
    <dbReference type="NCBI Taxonomy" id="552518"/>
    <lineage>
        <taxon>Bacteria</taxon>
        <taxon>Pseudomonadati</taxon>
        <taxon>Pseudomonadota</taxon>
        <taxon>Alphaproteobacteria</taxon>
        <taxon>Rhodospirillales</taxon>
        <taxon>Rhodospirillaceae</taxon>
        <taxon>Elstera</taxon>
    </lineage>
</organism>